<keyword evidence="4" id="KW-1185">Reference proteome</keyword>
<dbReference type="EMBL" id="JNAD02000015">
    <property type="protein sequence ID" value="RKM91921.1"/>
    <property type="molecule type" value="Genomic_DNA"/>
</dbReference>
<reference evidence="3 4" key="1">
    <citation type="journal article" date="2014" name="Genome Announc.">
        <title>Draft Genome Sequence of Streptomyces fradiae ATCC 19609, a Strain Highly Sensitive to Antibiotics.</title>
        <authorList>
            <person name="Bekker O.B."/>
            <person name="Klimina K.M."/>
            <person name="Vatlin A.A."/>
            <person name="Zakharevich N.V."/>
            <person name="Kasianov A.S."/>
            <person name="Danilenko V.N."/>
        </authorList>
    </citation>
    <scope>NUCLEOTIDE SEQUENCE [LARGE SCALE GENOMIC DNA]</scope>
    <source>
        <strain evidence="3 4">ATCC 19609</strain>
    </source>
</reference>
<evidence type="ECO:0000313" key="4">
    <source>
        <dbReference type="Proteomes" id="UP000028058"/>
    </source>
</evidence>
<sequence length="403" mass="43378">MAARLYGPDFAARPEATYQALRALGPVAWVELAPATPALLVVDYSACLEVLRDTGRFSKDSRRWQALNQGHVPHDSPALALMAWRPSALFTDGPEHARLYTAITDSLNQLDPHELHDTVIACCEPQVEEFGPRGRADLVTDFALQVPGRVLARLFGCPNDVGTRMVRGVNGLIDATGAEAQAASQDLSACLSDLVALKRDRPGDDLTSWMLQHPAALSDQEMVDQLVLLVGAGTVPTASWIASGLKLLLGDPRFAGSLKRGTVPVQVALDEVLWRNAPMANFSIHYAVEPTTIAGTSVPAGVPLVISHASANLQTHHLHSDAIAHNRAHLAWSAGPHACPAQDPATAIAKTAIETVLDRVPGMRLTMRDEDVPYRPGPFHRTPASLPVKFDPVQPSARFGDHR</sequence>
<dbReference type="SUPFAM" id="SSF48264">
    <property type="entry name" value="Cytochrome P450"/>
    <property type="match status" value="1"/>
</dbReference>
<protein>
    <submittedName>
        <fullName evidence="3">Cytochrome P450</fullName>
    </submittedName>
</protein>
<dbReference type="OrthoDB" id="4133219at2"/>
<comment type="caution">
    <text evidence="3">The sequence shown here is derived from an EMBL/GenBank/DDBJ whole genome shotgun (WGS) entry which is preliminary data.</text>
</comment>
<evidence type="ECO:0000256" key="2">
    <source>
        <dbReference type="SAM" id="MobiDB-lite"/>
    </source>
</evidence>
<dbReference type="PANTHER" id="PTHR46696">
    <property type="entry name" value="P450, PUTATIVE (EUROFUNG)-RELATED"/>
    <property type="match status" value="1"/>
</dbReference>
<comment type="similarity">
    <text evidence="1">Belongs to the cytochrome P450 family.</text>
</comment>
<dbReference type="AlphaFoldDB" id="A0A420UWJ9"/>
<dbReference type="GO" id="GO:0004497">
    <property type="term" value="F:monooxygenase activity"/>
    <property type="evidence" value="ECO:0007669"/>
    <property type="project" value="InterPro"/>
</dbReference>
<dbReference type="GO" id="GO:0020037">
    <property type="term" value="F:heme binding"/>
    <property type="evidence" value="ECO:0007669"/>
    <property type="project" value="InterPro"/>
</dbReference>
<proteinExistence type="inferred from homology"/>
<dbReference type="InterPro" id="IPR002397">
    <property type="entry name" value="Cyt_P450_B"/>
</dbReference>
<dbReference type="Gene3D" id="1.10.630.10">
    <property type="entry name" value="Cytochrome P450"/>
    <property type="match status" value="1"/>
</dbReference>
<dbReference type="PANTHER" id="PTHR46696:SF1">
    <property type="entry name" value="CYTOCHROME P450 YJIB-RELATED"/>
    <property type="match status" value="1"/>
</dbReference>
<dbReference type="PRINTS" id="PR00359">
    <property type="entry name" value="BP450"/>
</dbReference>
<dbReference type="InterPro" id="IPR036396">
    <property type="entry name" value="Cyt_P450_sf"/>
</dbReference>
<feature type="region of interest" description="Disordered" evidence="2">
    <location>
        <begin position="380"/>
        <end position="403"/>
    </location>
</feature>
<dbReference type="GO" id="GO:0005506">
    <property type="term" value="F:iron ion binding"/>
    <property type="evidence" value="ECO:0007669"/>
    <property type="project" value="InterPro"/>
</dbReference>
<gene>
    <name evidence="3" type="ORF">SFRA_026075</name>
</gene>
<dbReference type="RefSeq" id="WP_050363375.1">
    <property type="nucleotide sequence ID" value="NZ_CP134822.1"/>
</dbReference>
<dbReference type="GO" id="GO:0016705">
    <property type="term" value="F:oxidoreductase activity, acting on paired donors, with incorporation or reduction of molecular oxygen"/>
    <property type="evidence" value="ECO:0007669"/>
    <property type="project" value="InterPro"/>
</dbReference>
<dbReference type="Proteomes" id="UP000028058">
    <property type="component" value="Unassembled WGS sequence"/>
</dbReference>
<evidence type="ECO:0000313" key="3">
    <source>
        <dbReference type="EMBL" id="RKM91921.1"/>
    </source>
</evidence>
<evidence type="ECO:0000256" key="1">
    <source>
        <dbReference type="ARBA" id="ARBA00010617"/>
    </source>
</evidence>
<accession>A0A420UWJ9</accession>
<organism evidence="3 4">
    <name type="scientific">Streptomyces xinghaiensis</name>
    <dbReference type="NCBI Taxonomy" id="1038928"/>
    <lineage>
        <taxon>Bacteria</taxon>
        <taxon>Bacillati</taxon>
        <taxon>Actinomycetota</taxon>
        <taxon>Actinomycetes</taxon>
        <taxon>Kitasatosporales</taxon>
        <taxon>Streptomycetaceae</taxon>
        <taxon>Streptomyces</taxon>
    </lineage>
</organism>
<name>A0A420UWJ9_9ACTN</name>